<feature type="compositionally biased region" description="Basic and acidic residues" evidence="1">
    <location>
        <begin position="119"/>
        <end position="136"/>
    </location>
</feature>
<proteinExistence type="predicted"/>
<dbReference type="Proteomes" id="UP001058974">
    <property type="component" value="Chromosome 6"/>
</dbReference>
<dbReference type="Gramene" id="Psat06G0365600-T1">
    <property type="protein sequence ID" value="KAI5397924.1"/>
    <property type="gene ID" value="KIW84_063656"/>
</dbReference>
<comment type="caution">
    <text evidence="2">The sequence shown here is derived from an EMBL/GenBank/DDBJ whole genome shotgun (WGS) entry which is preliminary data.</text>
</comment>
<evidence type="ECO:0000313" key="2">
    <source>
        <dbReference type="EMBL" id="KAI5397924.1"/>
    </source>
</evidence>
<reference evidence="2 3" key="1">
    <citation type="journal article" date="2022" name="Nat. Genet.">
        <title>Improved pea reference genome and pan-genome highlight genomic features and evolutionary characteristics.</title>
        <authorList>
            <person name="Yang T."/>
            <person name="Liu R."/>
            <person name="Luo Y."/>
            <person name="Hu S."/>
            <person name="Wang D."/>
            <person name="Wang C."/>
            <person name="Pandey M.K."/>
            <person name="Ge S."/>
            <person name="Xu Q."/>
            <person name="Li N."/>
            <person name="Li G."/>
            <person name="Huang Y."/>
            <person name="Saxena R.K."/>
            <person name="Ji Y."/>
            <person name="Li M."/>
            <person name="Yan X."/>
            <person name="He Y."/>
            <person name="Liu Y."/>
            <person name="Wang X."/>
            <person name="Xiang C."/>
            <person name="Varshney R.K."/>
            <person name="Ding H."/>
            <person name="Gao S."/>
            <person name="Zong X."/>
        </authorList>
    </citation>
    <scope>NUCLEOTIDE SEQUENCE [LARGE SCALE GENOMIC DNA]</scope>
    <source>
        <strain evidence="2 3">cv. Zhongwan 6</strain>
    </source>
</reference>
<dbReference type="AlphaFoldDB" id="A0A9D4WAM0"/>
<evidence type="ECO:0000313" key="3">
    <source>
        <dbReference type="Proteomes" id="UP001058974"/>
    </source>
</evidence>
<keyword evidence="3" id="KW-1185">Reference proteome</keyword>
<gene>
    <name evidence="2" type="ORF">KIW84_063656</name>
</gene>
<organism evidence="2 3">
    <name type="scientific">Pisum sativum</name>
    <name type="common">Garden pea</name>
    <name type="synonym">Lathyrus oleraceus</name>
    <dbReference type="NCBI Taxonomy" id="3888"/>
    <lineage>
        <taxon>Eukaryota</taxon>
        <taxon>Viridiplantae</taxon>
        <taxon>Streptophyta</taxon>
        <taxon>Embryophyta</taxon>
        <taxon>Tracheophyta</taxon>
        <taxon>Spermatophyta</taxon>
        <taxon>Magnoliopsida</taxon>
        <taxon>eudicotyledons</taxon>
        <taxon>Gunneridae</taxon>
        <taxon>Pentapetalae</taxon>
        <taxon>rosids</taxon>
        <taxon>fabids</taxon>
        <taxon>Fabales</taxon>
        <taxon>Fabaceae</taxon>
        <taxon>Papilionoideae</taxon>
        <taxon>50 kb inversion clade</taxon>
        <taxon>NPAAA clade</taxon>
        <taxon>Hologalegina</taxon>
        <taxon>IRL clade</taxon>
        <taxon>Fabeae</taxon>
        <taxon>Lathyrus</taxon>
    </lineage>
</organism>
<evidence type="ECO:0000256" key="1">
    <source>
        <dbReference type="SAM" id="MobiDB-lite"/>
    </source>
</evidence>
<feature type="region of interest" description="Disordered" evidence="1">
    <location>
        <begin position="115"/>
        <end position="140"/>
    </location>
</feature>
<protein>
    <submittedName>
        <fullName evidence="2">Uncharacterized protein</fullName>
    </submittedName>
</protein>
<sequence length="268" mass="30516">MVPSDDSDDDFFYMDLPVIQDLGVLIPFTMFERFRRAASSNPLSKSYYSSKDFKIIGYYDSPLGFGVPQASETNVQEDRSLIPLLISQAKIPVISTKIRVGKIRHQAGGRSSQLTLGVETEKSSHSKVHKEATHDEAFDEDSDDDEMDFIVKIFQHLAKKKSIFSSRSCGFKGSNFRSDKDGRKGYFNCKKSDHFIVGYPDMQKYKVKKEIFQKKNFISKLKKVLMETWEELDNEEEIDKEEANLDFMASTLSDSELEAGSNSDSEDT</sequence>
<name>A0A9D4WAM0_PEA</name>
<accession>A0A9D4WAM0</accession>
<dbReference type="EMBL" id="JAMSHJ010000006">
    <property type="protein sequence ID" value="KAI5397924.1"/>
    <property type="molecule type" value="Genomic_DNA"/>
</dbReference>